<accession>A0ACB7T5E6</accession>
<evidence type="ECO:0000313" key="2">
    <source>
        <dbReference type="Proteomes" id="UP000821845"/>
    </source>
</evidence>
<proteinExistence type="predicted"/>
<dbReference type="Proteomes" id="UP000821845">
    <property type="component" value="Chromosome 10"/>
</dbReference>
<comment type="caution">
    <text evidence="1">The sequence shown here is derived from an EMBL/GenBank/DDBJ whole genome shotgun (WGS) entry which is preliminary data.</text>
</comment>
<organism evidence="1 2">
    <name type="scientific">Hyalomma asiaticum</name>
    <name type="common">Tick</name>
    <dbReference type="NCBI Taxonomy" id="266040"/>
    <lineage>
        <taxon>Eukaryota</taxon>
        <taxon>Metazoa</taxon>
        <taxon>Ecdysozoa</taxon>
        <taxon>Arthropoda</taxon>
        <taxon>Chelicerata</taxon>
        <taxon>Arachnida</taxon>
        <taxon>Acari</taxon>
        <taxon>Parasitiformes</taxon>
        <taxon>Ixodida</taxon>
        <taxon>Ixodoidea</taxon>
        <taxon>Ixodidae</taxon>
        <taxon>Hyalomminae</taxon>
        <taxon>Hyalomma</taxon>
    </lineage>
</organism>
<keyword evidence="2" id="KW-1185">Reference proteome</keyword>
<evidence type="ECO:0000313" key="1">
    <source>
        <dbReference type="EMBL" id="KAH6942391.1"/>
    </source>
</evidence>
<protein>
    <submittedName>
        <fullName evidence="1">Uncharacterized protein</fullName>
    </submittedName>
</protein>
<gene>
    <name evidence="1" type="ORF">HPB50_004286</name>
</gene>
<name>A0ACB7T5E6_HYAAI</name>
<sequence length="234" mass="24858">MPMEKYTDAHKELKNEARKGPEPEKSIASRDRMERSGSFGSDAPVQAGAEECMLIKHEHTLIESSRERAMIVSPESHFKDCATSCSESTESYSGKNARDVGIIAMHEGHRPNSAENHSGSSGESHAAASDGIHIIEQVSANELLQTEQAFASYLNVACSYENICDTGGREYGEDLKSKTHDLPKELGQQDGSTSARGSFGIAPDSGPGAPVTGGMVGVAAGDVCAERSDVCPVE</sequence>
<dbReference type="EMBL" id="CM023490">
    <property type="protein sequence ID" value="KAH6942391.1"/>
    <property type="molecule type" value="Genomic_DNA"/>
</dbReference>
<reference evidence="1" key="1">
    <citation type="submission" date="2020-05" db="EMBL/GenBank/DDBJ databases">
        <title>Large-scale comparative analyses of tick genomes elucidate their genetic diversity and vector capacities.</title>
        <authorList>
            <person name="Jia N."/>
            <person name="Wang J."/>
            <person name="Shi W."/>
            <person name="Du L."/>
            <person name="Sun Y."/>
            <person name="Zhan W."/>
            <person name="Jiang J."/>
            <person name="Wang Q."/>
            <person name="Zhang B."/>
            <person name="Ji P."/>
            <person name="Sakyi L.B."/>
            <person name="Cui X."/>
            <person name="Yuan T."/>
            <person name="Jiang B."/>
            <person name="Yang W."/>
            <person name="Lam T.T.-Y."/>
            <person name="Chang Q."/>
            <person name="Ding S."/>
            <person name="Wang X."/>
            <person name="Zhu J."/>
            <person name="Ruan X."/>
            <person name="Zhao L."/>
            <person name="Wei J."/>
            <person name="Que T."/>
            <person name="Du C."/>
            <person name="Cheng J."/>
            <person name="Dai P."/>
            <person name="Han X."/>
            <person name="Huang E."/>
            <person name="Gao Y."/>
            <person name="Liu J."/>
            <person name="Shao H."/>
            <person name="Ye R."/>
            <person name="Li L."/>
            <person name="Wei W."/>
            <person name="Wang X."/>
            <person name="Wang C."/>
            <person name="Yang T."/>
            <person name="Huo Q."/>
            <person name="Li W."/>
            <person name="Guo W."/>
            <person name="Chen H."/>
            <person name="Zhou L."/>
            <person name="Ni X."/>
            <person name="Tian J."/>
            <person name="Zhou Y."/>
            <person name="Sheng Y."/>
            <person name="Liu T."/>
            <person name="Pan Y."/>
            <person name="Xia L."/>
            <person name="Li J."/>
            <person name="Zhao F."/>
            <person name="Cao W."/>
        </authorList>
    </citation>
    <scope>NUCLEOTIDE SEQUENCE</scope>
    <source>
        <strain evidence="1">Hyas-2018</strain>
    </source>
</reference>